<organism evidence="1 2">
    <name type="scientific">Aspergillus melleus</name>
    <dbReference type="NCBI Taxonomy" id="138277"/>
    <lineage>
        <taxon>Eukaryota</taxon>
        <taxon>Fungi</taxon>
        <taxon>Dikarya</taxon>
        <taxon>Ascomycota</taxon>
        <taxon>Pezizomycotina</taxon>
        <taxon>Eurotiomycetes</taxon>
        <taxon>Eurotiomycetidae</taxon>
        <taxon>Eurotiales</taxon>
        <taxon>Aspergillaceae</taxon>
        <taxon>Aspergillus</taxon>
        <taxon>Aspergillus subgen. Circumdati</taxon>
    </lineage>
</organism>
<comment type="caution">
    <text evidence="1">The sequence shown here is derived from an EMBL/GenBank/DDBJ whole genome shotgun (WGS) entry which is preliminary data.</text>
</comment>
<dbReference type="EMBL" id="JAOPJF010000058">
    <property type="protein sequence ID" value="KAK1141877.1"/>
    <property type="molecule type" value="Genomic_DNA"/>
</dbReference>
<evidence type="ECO:0000313" key="1">
    <source>
        <dbReference type="EMBL" id="KAK1141877.1"/>
    </source>
</evidence>
<name>A0ACC3AVG2_9EURO</name>
<accession>A0ACC3AVG2</accession>
<gene>
    <name evidence="1" type="ORF">N8T08_008390</name>
</gene>
<evidence type="ECO:0000313" key="2">
    <source>
        <dbReference type="Proteomes" id="UP001177260"/>
    </source>
</evidence>
<sequence>MVTWDGPDDPENPKNWPQSRKWTTILPMSLFNFLSSISSATMAPALTAIQEDLHFSSSLLAVLSLSAFLLGTAFIPLFTAPLSEVFGRSLILLSANTFYIVFNTLCGISRTPTQLIVFRFFAGLGGAGPFAIGSGINADLFTPRERGQALAVYTLAPLAGVAIGPIAGGFLVQYTSWRWCFYVVSIVGGAIQIFCLPFFRETYAPILLQKRCRRLRKSTGNLNLYTEQDTISLAKLLSTSIVRPFKLLATQPVVQVWSLYCAYLYGILYLLIASFPGVWSDVYGESVSIGSLNYISMFIGMGIASQIGTRLADRYYRKLCDRNGGQGLPEFRLPVLILGAFIVPVGLFWNIGAAIYSAGTILEILCVMGYIIDTYQKFAASAMAAIIVLRSILAFALPLAAPSL</sequence>
<reference evidence="1 2" key="1">
    <citation type="journal article" date="2023" name="ACS Omega">
        <title>Identification of the Neoaspergillic Acid Biosynthesis Gene Cluster by Establishing an In Vitro CRISPR-Ribonucleoprotein Genetic System in Aspergillus melleus.</title>
        <authorList>
            <person name="Yuan B."/>
            <person name="Grau M.F."/>
            <person name="Murata R.M."/>
            <person name="Torok T."/>
            <person name="Venkateswaran K."/>
            <person name="Stajich J.E."/>
            <person name="Wang C.C.C."/>
        </authorList>
    </citation>
    <scope>NUCLEOTIDE SEQUENCE [LARGE SCALE GENOMIC DNA]</scope>
    <source>
        <strain evidence="1 2">IMV 1140</strain>
    </source>
</reference>
<proteinExistence type="predicted"/>
<keyword evidence="2" id="KW-1185">Reference proteome</keyword>
<dbReference type="Proteomes" id="UP001177260">
    <property type="component" value="Unassembled WGS sequence"/>
</dbReference>
<protein>
    <submittedName>
        <fullName evidence="1">Uncharacterized protein</fullName>
    </submittedName>
</protein>